<evidence type="ECO:0000313" key="8">
    <source>
        <dbReference type="Proteomes" id="UP000262825"/>
    </source>
</evidence>
<dbReference type="PANTHER" id="PTHR12692:SF3">
    <property type="entry name" value="DOLICHYL-DIPHOSPHOOLIGOSACCHARIDE--PROTEIN GLYCOSYLTRANSFERASE SUBUNIT OST6"/>
    <property type="match status" value="1"/>
</dbReference>
<keyword evidence="4 5" id="KW-0472">Membrane</keyword>
<evidence type="ECO:0000256" key="5">
    <source>
        <dbReference type="SAM" id="Phobius"/>
    </source>
</evidence>
<evidence type="ECO:0000256" key="6">
    <source>
        <dbReference type="SAM" id="SignalP"/>
    </source>
</evidence>
<dbReference type="PANTHER" id="PTHR12692">
    <property type="entry name" value="DOLICHYL-DIPHOSPHOOLIGOSACCHARIDE--PROTEIN GLYCOSYLTRANSFERASE-RELATED"/>
    <property type="match status" value="1"/>
</dbReference>
<keyword evidence="2 5" id="KW-0812">Transmembrane</keyword>
<dbReference type="InterPro" id="IPR021149">
    <property type="entry name" value="OligosaccharylTrfase_OST3/OST6"/>
</dbReference>
<feature type="transmembrane region" description="Helical" evidence="5">
    <location>
        <begin position="236"/>
        <end position="253"/>
    </location>
</feature>
<accession>A0A376B6U6</accession>
<dbReference type="GO" id="GO:0018279">
    <property type="term" value="P:protein N-linked glycosylation via asparagine"/>
    <property type="evidence" value="ECO:0007669"/>
    <property type="project" value="TreeGrafter"/>
</dbReference>
<dbReference type="Gene3D" id="3.40.30.10">
    <property type="entry name" value="Glutaredoxin"/>
    <property type="match status" value="1"/>
</dbReference>
<keyword evidence="6" id="KW-0732">Signal</keyword>
<evidence type="ECO:0000313" key="7">
    <source>
        <dbReference type="EMBL" id="SSD60372.1"/>
    </source>
</evidence>
<protein>
    <recommendedName>
        <fullName evidence="9">Dolichyl-diphosphooligosaccharide--protein glycosyltransferase subunit OST6</fullName>
    </recommendedName>
</protein>
<proteinExistence type="predicted"/>
<feature type="chain" id="PRO_5016911461" description="Dolichyl-diphosphooligosaccharide--protein glycosyltransferase subunit OST6" evidence="6">
    <location>
        <begin position="18"/>
        <end position="366"/>
    </location>
</feature>
<feature type="transmembrane region" description="Helical" evidence="5">
    <location>
        <begin position="331"/>
        <end position="353"/>
    </location>
</feature>
<evidence type="ECO:0008006" key="9">
    <source>
        <dbReference type="Google" id="ProtNLM"/>
    </source>
</evidence>
<dbReference type="Pfam" id="PF04756">
    <property type="entry name" value="OST3_OST6"/>
    <property type="match status" value="1"/>
</dbReference>
<dbReference type="AlphaFoldDB" id="A0A376B6U6"/>
<feature type="signal peptide" evidence="6">
    <location>
        <begin position="1"/>
        <end position="17"/>
    </location>
</feature>
<sequence>MYNIFLLLFLFIPSLLCATITPPIPKSATDLISYRDPITGVINIDSIEKYNLLLNNTNISPEYYTALLITKENNNENICLNCQIFENEVYNPVNKILNLYGYNSQVIFMKISSDSFTNSENYQIFHYDLENKIKTVPKLFIFPPFLVPNNDTEIVMAGFDYKKNNFYEFPIPNTILDSKSVKISLTDYIAKILQVFIEIPLDEREQVSSFMVIFVTCLSIFVFFKKKIYPHVKSFIFRFIAMLASFLIIYGSITGYKFTVINKIPFIARNSDTGEIMWYSGGFSWQFGIEIFEVSGMYILMGLLVLTLIIFPKFYTNSNKKTNSSGPSTLLLLLVLLGTIIVCMALTLLMIYFNSCFKIKYPSYPF</sequence>
<keyword evidence="3 5" id="KW-1133">Transmembrane helix</keyword>
<name>A0A376B6U6_9ASCO</name>
<keyword evidence="8" id="KW-1185">Reference proteome</keyword>
<evidence type="ECO:0000256" key="3">
    <source>
        <dbReference type="ARBA" id="ARBA00022989"/>
    </source>
</evidence>
<reference evidence="8" key="1">
    <citation type="submission" date="2018-06" db="EMBL/GenBank/DDBJ databases">
        <authorList>
            <person name="Guldener U."/>
        </authorList>
    </citation>
    <scope>NUCLEOTIDE SEQUENCE [LARGE SCALE GENOMIC DNA]</scope>
    <source>
        <strain evidence="8">UTAD17</strain>
    </source>
</reference>
<feature type="transmembrane region" description="Helical" evidence="5">
    <location>
        <begin position="207"/>
        <end position="224"/>
    </location>
</feature>
<dbReference type="VEuPathDB" id="FungiDB:SCODWIG_02133"/>
<evidence type="ECO:0000256" key="2">
    <source>
        <dbReference type="ARBA" id="ARBA00022692"/>
    </source>
</evidence>
<dbReference type="GO" id="GO:0008250">
    <property type="term" value="C:oligosaccharyltransferase complex"/>
    <property type="evidence" value="ECO:0007669"/>
    <property type="project" value="TreeGrafter"/>
</dbReference>
<evidence type="ECO:0000256" key="4">
    <source>
        <dbReference type="ARBA" id="ARBA00023136"/>
    </source>
</evidence>
<comment type="subcellular location">
    <subcellularLocation>
        <location evidence="1">Membrane</location>
        <topology evidence="1">Multi-pass membrane protein</topology>
    </subcellularLocation>
</comment>
<dbReference type="Proteomes" id="UP000262825">
    <property type="component" value="Unassembled WGS sequence"/>
</dbReference>
<feature type="transmembrane region" description="Helical" evidence="5">
    <location>
        <begin position="287"/>
        <end position="311"/>
    </location>
</feature>
<dbReference type="EMBL" id="UFAJ01000338">
    <property type="protein sequence ID" value="SSD60372.1"/>
    <property type="molecule type" value="Genomic_DNA"/>
</dbReference>
<organism evidence="7 8">
    <name type="scientific">Saccharomycodes ludwigii</name>
    <dbReference type="NCBI Taxonomy" id="36035"/>
    <lineage>
        <taxon>Eukaryota</taxon>
        <taxon>Fungi</taxon>
        <taxon>Dikarya</taxon>
        <taxon>Ascomycota</taxon>
        <taxon>Saccharomycotina</taxon>
        <taxon>Saccharomycetes</taxon>
        <taxon>Saccharomycodales</taxon>
        <taxon>Saccharomycodaceae</taxon>
        <taxon>Saccharomycodes</taxon>
    </lineage>
</organism>
<evidence type="ECO:0000256" key="1">
    <source>
        <dbReference type="ARBA" id="ARBA00004141"/>
    </source>
</evidence>
<gene>
    <name evidence="7" type="ORF">SCODWIG_02133</name>
</gene>